<dbReference type="Gene3D" id="2.30.38.10">
    <property type="entry name" value="Luciferase, Domain 3"/>
    <property type="match status" value="4"/>
</dbReference>
<dbReference type="InterPro" id="IPR029058">
    <property type="entry name" value="AB_hydrolase_fold"/>
</dbReference>
<dbReference type="Gene3D" id="3.40.50.1820">
    <property type="entry name" value="alpha/beta hydrolase"/>
    <property type="match status" value="1"/>
</dbReference>
<feature type="domain" description="Carrier" evidence="6">
    <location>
        <begin position="5681"/>
        <end position="5756"/>
    </location>
</feature>
<dbReference type="FunFam" id="3.40.50.980:FF:000001">
    <property type="entry name" value="Non-ribosomal peptide synthetase"/>
    <property type="match status" value="4"/>
</dbReference>
<dbReference type="Gene3D" id="3.40.50.12780">
    <property type="entry name" value="N-terminal domain of ligase-like"/>
    <property type="match status" value="1"/>
</dbReference>
<dbReference type="NCBIfam" id="NF003417">
    <property type="entry name" value="PRK04813.1"/>
    <property type="match status" value="5"/>
</dbReference>
<dbReference type="NCBIfam" id="TIGR01720">
    <property type="entry name" value="NRPS-para261"/>
    <property type="match status" value="3"/>
</dbReference>
<dbReference type="Gene3D" id="3.30.559.10">
    <property type="entry name" value="Chloramphenicol acetyltransferase-like domain"/>
    <property type="match status" value="7"/>
</dbReference>
<dbReference type="Pfam" id="PF00668">
    <property type="entry name" value="Condensation"/>
    <property type="match status" value="7"/>
</dbReference>
<dbReference type="InterPro" id="IPR001242">
    <property type="entry name" value="Condensation_dom"/>
</dbReference>
<comment type="similarity">
    <text evidence="2">Belongs to the ATP-dependent AMP-binding enzyme family.</text>
</comment>
<protein>
    <submittedName>
        <fullName evidence="7">Non-ribosomal peptide synthase domain TIGR01720/amino acid adenylation domain-containing protein</fullName>
    </submittedName>
</protein>
<evidence type="ECO:0000256" key="2">
    <source>
        <dbReference type="ARBA" id="ARBA00006432"/>
    </source>
</evidence>
<evidence type="ECO:0000313" key="7">
    <source>
        <dbReference type="EMBL" id="SDN37882.1"/>
    </source>
</evidence>
<dbReference type="PANTHER" id="PTHR45398:SF1">
    <property type="entry name" value="ENZYME, PUTATIVE (JCVI)-RELATED"/>
    <property type="match status" value="1"/>
</dbReference>
<keyword evidence="8" id="KW-1185">Reference proteome</keyword>
<dbReference type="InterPro" id="IPR009081">
    <property type="entry name" value="PP-bd_ACP"/>
</dbReference>
<dbReference type="PANTHER" id="PTHR45398">
    <property type="match status" value="1"/>
</dbReference>
<dbReference type="SUPFAM" id="SSF56801">
    <property type="entry name" value="Acetyl-CoA synthetase-like"/>
    <property type="match status" value="4"/>
</dbReference>
<dbReference type="Pfam" id="PF00550">
    <property type="entry name" value="PP-binding"/>
    <property type="match status" value="4"/>
</dbReference>
<feature type="region of interest" description="Disordered" evidence="5">
    <location>
        <begin position="5991"/>
        <end position="6010"/>
    </location>
</feature>
<dbReference type="Proteomes" id="UP000183200">
    <property type="component" value="Unassembled WGS sequence"/>
</dbReference>
<dbReference type="CDD" id="cd19543">
    <property type="entry name" value="DCL_NRPS"/>
    <property type="match status" value="3"/>
</dbReference>
<dbReference type="InterPro" id="IPR010060">
    <property type="entry name" value="NRPS_synth"/>
</dbReference>
<dbReference type="Gene3D" id="3.40.50.980">
    <property type="match status" value="8"/>
</dbReference>
<dbReference type="SUPFAM" id="SSF53474">
    <property type="entry name" value="alpha/beta-Hydrolases"/>
    <property type="match status" value="1"/>
</dbReference>
<evidence type="ECO:0000256" key="4">
    <source>
        <dbReference type="ARBA" id="ARBA00022553"/>
    </source>
</evidence>
<dbReference type="InterPro" id="IPR045851">
    <property type="entry name" value="AMP-bd_C_sf"/>
</dbReference>
<feature type="compositionally biased region" description="Basic and acidic residues" evidence="5">
    <location>
        <begin position="5993"/>
        <end position="6010"/>
    </location>
</feature>
<dbReference type="InterPro" id="IPR042099">
    <property type="entry name" value="ANL_N_sf"/>
</dbReference>
<dbReference type="Gene3D" id="1.10.10.1830">
    <property type="entry name" value="Non-ribosomal peptide synthase, adenylation domain"/>
    <property type="match status" value="1"/>
</dbReference>
<keyword evidence="3" id="KW-0596">Phosphopantetheine</keyword>
<dbReference type="NCBIfam" id="NF004282">
    <property type="entry name" value="PRK05691.1"/>
    <property type="match status" value="7"/>
</dbReference>
<dbReference type="CDD" id="cd05930">
    <property type="entry name" value="A_NRPS"/>
    <property type="match status" value="3"/>
</dbReference>
<dbReference type="InterPro" id="IPR001031">
    <property type="entry name" value="Thioesterase"/>
</dbReference>
<dbReference type="FunFam" id="3.30.300.30:FF:000010">
    <property type="entry name" value="Enterobactin synthetase component F"/>
    <property type="match status" value="4"/>
</dbReference>
<dbReference type="SUPFAM" id="SSF52777">
    <property type="entry name" value="CoA-dependent acyltransferases"/>
    <property type="match status" value="14"/>
</dbReference>
<sequence>MSSFNLIDVVELLNKANNQGVKISLDEDKLKIKMHKDQKIDSSLLDELKLKKEYIITYFKKHGNNALVSDDNKITPFPRESVTRIPLSSGQERLWFLDQLEGSTAYHIPTVLRLRGKLDKSALESALRAIVNRHEILRTVIEEEGGMAYQRILPENGWKLNLIDDLIYRKDEQSLRSGVKELTDAPFDLSKDHMLRAYLLILGEEEFVLSVTMHHIASDGWSAGIIVNELIECYNALLENRAPELPVLELQYADYALWQRERYSVPVQQQHLDYWKNNLTGVSNLYLPADFPHPAMQSVKGAVLEFELDQAVSEALHALSRRQDATIFMTLLTAFKVLLYRYTGQDDICVGTPTAGRTIQELEGLVGFFVNTLALRTDLSAQPDFIGLLQQVKDTTLSAYEHQDLPLEKIVDAVVKERDLSRNPLFQVCFSLLNIPEDGELKLKDVALSSEPMEHSKIQFDFTLTMRETAKGLVAAVEYCTELYREETISRMIVHFKTLLSAIIANPETKISELQLLSTAEQDQLLYTFNQIAQGISPADDLSPAAGLPLANGLSLPEGGTIVEQFTAQVEKTPDARAAFFEGQSISYKHLDEQANQLAHYLQIKGVTTESLVPIFMNRSLEMMVGILGILKAGGAYVPIDPEYPATRISYILNDIAASVIITDQENKSKLSHLADHVEVMVFEEAQEEISAHAKSPLKTMLTDENLAYVIYTSGSTGIPKGVLVLHRNVVSLVKNVSYVSLNEQDVLLSTGSASFDATTFEYWGMLLNGGQLILCPEHKLLDSALLKAEIRRHGVTKMWFTSSWFNQLIDTDITVFEGLAVILAGGEKLSDEHVYRMRKTYPEIALVNGYGPTENTTFSLTYPIADAGHIPIGRPLDYRTAYILDAGLNPVPIGVSGEIYLGGAGLSRGYLNRPELTAERFVEHPFLKSERLYRSGDLGRWLPEGNIEFLGRIDDQVKIRGYRIELGEIENVLEQSGLLKQVVVLAKADPQGNKRLIAYVVPVQEFDRELLISYLKDKLPAYMVPALWVALEEMPLTQNGKTDKNALPEPGDVLVSSSAYIPPRNPTEQVLTAIWQDLLGIAQVGIYDNFFELGGDSIITIQVVSRAKRAGYELQPKDLFIYQTIEKLSALLMARKSAEVTAEQGQLAGTAGLLPIQQWFFEDAGPNPSHFNQQVLLSIDKTTDIALLRAAIAELSNYHDALRLSYSSGLHGWEQHYGTEVTELELADLQQVPADQLSAEIATHCDRIQRGLDLEQGIVFRALLVQTPETDAHYRLFFAGHHLVIDGVSWRILLEDLGLLLQHPEQPATMVLGAKSSSYRQWHTALNTYGQRRRLLSQLPYWEKSQQEYHPLKTEKTASVQLTVADTQNYTASLSAASTKKLLQEVPKAYHTEINDVLLCALALTFSEWNAHSKVSVGLEGHGREDILEGLDTSRTIGWFTSMYPVLLEVKEGQSIGDQLKAVKEQLRAVPDKGLGYGVLKYLNKESTLEGKAPWDLIFNYLGQVGHTLNETEALLNGADVSDEAGENTGAAADEAFPVREKLSVNSVIQGGNLTLTWTYSDLHFSREGVEGLSDRYLFYLETLIAHCSSGTAGSFTPADFNLTGIISIDELDAFLKEEHQGVPRSKGVERIYRLSGLQEGMLFHSIYDEEAGAYVEQFMGDITDLNVPAFLQSWEYLLTHHSILRSSFHYDRFSIPLQCVYAEVALPLTMLDYRDMEEADQQKAVKAYEVEAKRKGFDFTNAPLMNLTLIRLTDQRHRMLWNFHHMLLDGWSIPVLLEKLLLAYETLISGESLPVMAKDNYEDYIRYTERRDKEEEELYWRSYLKGLNEGCLLPFVSTTVNRNKGLGLYRELPVIIDARISAQLFRFAQRHRVTVNTLIQGVWAYLLYRYTGRPDVVFGVTVSGRPEALPGVERAVGMYINTLPLYTVIDPEAGIVQWLQELQMNQLQSREYQYTPLNVTQRFANVEGDLFDSLIVYENYPASKVVEGTSDHLELENASLQEQTNYPLSLIVSAAEEIGILFSYNSTLLEDDYVRLISGHFEQVLEQLLVQESGTLAEIDMLKAEEQAQLFKGFNATETAYPHTETAISLFETQVLLSPDAKAIVFEDQVYTYKSLDESANQLARYLRSKGVGTDSLVPVCLERSAQMAVAILGIMKAGAAYVPIDPAYPAERISFMLEDTQATVVVTSAELKASNEAFAKLDAVLIDADWEQIQTWGSRVPVHPAGPADLAYVIYTSGSTGKPKGVMIEHAGMLNHLYAKINDLQLNENTVVAFTASYTFDISVWQLFSALMVGGTTVIYSSAQLLEPAQLIEAVESDRITILELVPSYLTAVLQENIAATLHQLRYLLVTGEAVSQPLLAQWFAHKDYGRIPVVNAYGPTEASDDICHHIMSKAPERINVPIGKPVQNMRIYVLSTSGQLCPVGVPGEICVSGIGVARGYLNRPDLTASRFVSCPFEAPENRMYRTGDLGRWLSDGTIEYLGRIDDQVKIRGFRIELGEIETVIQQAEGIIQAAVVVKTDESGNKRLVAYVVSEAEFNREQTVAWLKSQLPEYMVPGWFVAMDQLPLTGNGKIDRKNLPEPEQGALQSNNYVAPRNEQEQLLAVIWQELLHLPEVGIYDNFFELGGDSIITIQVVSRARRAGFNLQPRDLFQHQTIAGLSARLSTELVGAASGEQGKLEGLSGLLPIQQHYFESDASDLSHYNQSVLLKVKKSLSLEKLASAISQLVSSHDALGFRYVPVENGWEQQYGGDTAVLEMTDFSALAIAELPAAIEAHNDVWQASLDLEKGLVFRAVLILTPDADNRLLLVVHHLAVDGVSWRILLDDLELLLNGSSLPAYKTASYRQWHTALLDYGNRKKVQEQLAYWATAQASAGTLKTLYRWTRVLTEKDIAQHEVSLDAVFTRQLLQEAPRAYHTVINDLLLSALALTLAGWNGDSRVVIGMEGHGREDIGGAIDISRTVGWFTSLYPVVLDISGDGDTASLLKNLKEQLRQVPDNGLGYGVLKYLDKAPALQGKDPWEVEFNYLGQMDNIVTETEDTLLSAALESSGKSLAPEHPVRELLSVNSVIQGGELQMSWSYSRRHFNPEAMATLAENYLAHLRDLISHCVAVAEPVFTPSDYHLAEEISNEELDQFLDAEYQGTPRRSQLESMSRLSGLQEGMLFHSLYDEEAGAYSKQFTCELVGLDPDVFKQSWEALLQRHSILRSGFYYNEFKIPVQCVYRNVSIPFEILDCSHMDPEAQKRYIRYYEEEDLKKGFDFTAAPLMRMGLVKLDENRFYLLWSHHHLLLDGWSMPTLMEGLLNNYEQLSDGKALPVLPEDRYEDYIRYIERQDKEEARAYWKQYLGGLEDATLLPFIGNSSDRTRVHGGYGDEIVHFDAAFTSRLTNYAQQNRVTVNTLMQGVWSYLLYRYNGRTHVSFGIVVSGRPENLPGVESAVGMYINTLPFHGKISLSEDISKGLQRIQSEQLESRGYQYNSLSEIQRLSGITGDLFDTLMVFENYPVSETLDAQPWKLKVENVSSEEHTNYPLSIIIVAGREIAMNFNYNSLLSAADVKSIAGHFSTVLEQMIGSEGLKFADLDIFNTASRQELLHDFNAKSISALPSEGVVARFAKAAVLSPAHPAIVFGNERLSYQELDEQSSRLAHYLRDSGVGAGVLVAVCLERSATVIISMLAILKAGGAYVPIDPGYPADRILYMLSDSGTDLLISTDQILFDLQVPENVEVLDSADFESLTEEYPVTAPEQLISLSDLVYVIYTSGSTGLPKGVEITHAGLSNLLSWHLERYELNQQSVSTAAAGIGFDAFGWEIWPTLVAGASLHIIDDELRLSPSGLVDYYSQAGVTHSFLSTVLIPEFVAESRGRDLALKYLLAGGDRLSAISLEGLGYKIVNNYGPTENSVVTTSYELLAENSELVPPIGIPVSHTQVYILNAANQLSPVGVPGELCIGGAGLARGYLSRPELTAEKFVPNPFFKEIVFGHQSAFNRKIVADQEAGFEHTGSLLQDVPFDDTVALDQSVSNDQEGYGRMYRSGDLARWLPDGNIEYLGRIDDQVKIRGYRIELGEIENVLQQSDLVKQAVVLARPDHRGHKQLVAYLIPEGDFNREALIDFLKARLPEYMVPALWVSLEKFPLTSNGKVDRKLLPEVDANESLTEQYEAPRNATELALASIWADLLRIEKVGIHDNFFELGGDSIITIQVVSRAKRAGYEFQPRDLFAHQTIARLVAALATRKSVQSQSETGFLTGTSGLLPIQQWYFDLENPAVSHFNQHVLLNVSKTISPEILAAVIEQLSNYHDALRFTYRKTSEGWEQEYGAESSKLELVDLQKIPVKKLADQLKSHGDQIQRNLDIEKGIIFRPVLFLTPGKEPENRLLLVVHHLAVDGVSWRILLEDLSLMLAQPDAPALSVLGSKSISYRQWHQALLEYGKSEVLQEQHGYWTGIVGNYIPLITDKVYFKRLTVNDTGTIVGRLDKSATQALLQEVPQAYRTEINDVLLCALTQTLSEWAGHPGISVGLEGHGREDIKAGIDTSRTIGWFTNLYPVSLNIGAEKDPGYQLRLIKEQLRSIPEKGIGYGVLKYLNKDQSLQKIEPWNILFNYLGQLDNMVAEKGVIGMAVEQAGDNVGADYPVSDKLALNTMIQGGELILDWTYSKKHYEASTIERLSLLYLEYLGTLIQHCKEQQSLILNPSDYGLAKDVTLEELDRFMEEEVDGSPRREQLEGIYRLGGLQEGMLFHNLYNEQGAFTEQFSCDLLSLQTDAFIRSWELILKNHSILRTGFQHEVFAIPVQCVYKEAVLPFTLLDYRSKSAEEKELALAAYEQADRNRGFDLNKAPLMRVCLIRLTDDRYRLLWSFHHILLDGWSVPVLLGEMIANYEALSAGKTVELQAVDRYEDYIRYLEKQDKYAIAAYWRQYLAKVEEGCLLPFVTAIADRTRGIGMKEGIIQLDARLTGLVSDYAKAQHLTVNSVMQGVWAYLLYRYTGRKDIIFGVTVSGRPEDLPGIERKVGMYINTLPLYIQLDQTVNIAEWLQTLQQGQLDSREYQYTTLNDIQRLTTVRGDLFDTSIVFQNYPVSEEDMQSGAALEVSDAVVHPQTNYPLTINVITGAEINLLFVYNDEILEAAAVDMMMGHFKQVLLQLAEENVQSWTEIDLLTPAEKEQLLFTFNSNVVPYPQDRTLVGLFREQAMLRPEAPAIVFEHKQWTYKELDEQSESLAGYLLEKGAGPDVLVPVYLERSPEMMIAILGILKAGAAYVPLDTAYPAERINYILNDTDAKLIVTSTGMSHRLGEITTVPFVMVDTVTINRNTVDVSPEIADPGHLAYVIYTSGSTGQPKGVMVEHAGMLNHLYAKVNDLGLNESTAVAFTASYTFDISVWQMFSALLAGGRTVIYSAELLLEPVALLEALVEDEVTILELVPSYLAALLRGNIAVKPGKLEYLLVTGEAVSQTVLKDWFGHPFYGAIPVVNAYGPTEASDDICHYVMRSAPEEINIPVGKPIQNLQVYVLDPSLDLCPLGVVGEVCVAGIGVSRGYLNRPDLTAQKFVPDPFRKEGRLYRTGDFGRWLPDGNLEYLGRMDDQVKVRGFRIELGEVENVLQQYETVAETVVVVKDDPNGNKRLVAYLCVKSGYQKEEMLNWLKGVLPEYMIPSFFITMDQFPLTSNGKIDRKGLPDPDAKAMLVTAYVAARTPLEAQLAVIWQEMLEVPKIGMYDDFFELGGLSLLVIGLISVIRKEIGVKVQVRDIFNYPTIDALAAVITERLESAAAGSPDEGSLDELPLSVSEHLIPLNDGPVLFPVFMLPGASGVTEVYSALGLALQESCILYGLQMPGVLEGESPLQDIAEIAALNIRWIKEVQPKGPYRFIGHSLGGIVLYEMTKQLEAAGEVVETGVILDKDTSTDSSFHENENQGETLFKLAMLVFELGAFLKEPYPEWVWEMKAALSLSDRESIMPVIAALVMKHMGSKGAYAAFMLRILNLVISNGFLKYDFNDQVSDQNRIQDQDRSQDQEKNQDKVQDRVQVNAELLIVKAVDTKWEEVHEEPELGWTAYARNVKSITVPGDHDSLVGNANVHVLAAKLMRHFQQFKK</sequence>
<dbReference type="InterPro" id="IPR025110">
    <property type="entry name" value="AMP-bd_C"/>
</dbReference>
<dbReference type="Gene3D" id="3.30.300.30">
    <property type="match status" value="4"/>
</dbReference>
<dbReference type="FunFam" id="2.30.38.10:FF:000001">
    <property type="entry name" value="Non-ribosomal peptide synthetase PvdI"/>
    <property type="match status" value="3"/>
</dbReference>
<evidence type="ECO:0000313" key="8">
    <source>
        <dbReference type="Proteomes" id="UP000183200"/>
    </source>
</evidence>
<dbReference type="Gene3D" id="3.30.559.30">
    <property type="entry name" value="Nonribosomal peptide synthetase, condensation domain"/>
    <property type="match status" value="7"/>
</dbReference>
<name>A0A1H0AWQ4_9SPHI</name>
<dbReference type="PROSITE" id="PS50075">
    <property type="entry name" value="CARRIER"/>
    <property type="match status" value="4"/>
</dbReference>
<dbReference type="InterPro" id="IPR006162">
    <property type="entry name" value="Ppantetheine_attach_site"/>
</dbReference>
<dbReference type="InterPro" id="IPR023213">
    <property type="entry name" value="CAT-like_dom_sf"/>
</dbReference>
<dbReference type="GO" id="GO:0003824">
    <property type="term" value="F:catalytic activity"/>
    <property type="evidence" value="ECO:0007669"/>
    <property type="project" value="InterPro"/>
</dbReference>
<proteinExistence type="inferred from homology"/>
<dbReference type="CDD" id="cd12117">
    <property type="entry name" value="A_NRPS_Srf_like"/>
    <property type="match status" value="1"/>
</dbReference>
<reference evidence="8" key="1">
    <citation type="submission" date="2016-10" db="EMBL/GenBank/DDBJ databases">
        <authorList>
            <person name="Varghese N."/>
            <person name="Submissions S."/>
        </authorList>
    </citation>
    <scope>NUCLEOTIDE SEQUENCE [LARGE SCALE GENOMIC DNA]</scope>
    <source>
        <strain evidence="8">DSM 19110</strain>
    </source>
</reference>
<evidence type="ECO:0000256" key="1">
    <source>
        <dbReference type="ARBA" id="ARBA00001957"/>
    </source>
</evidence>
<dbReference type="InterPro" id="IPR036736">
    <property type="entry name" value="ACP-like_sf"/>
</dbReference>
<dbReference type="InterPro" id="IPR020845">
    <property type="entry name" value="AMP-binding_CS"/>
</dbReference>
<dbReference type="InterPro" id="IPR010071">
    <property type="entry name" value="AA_adenyl_dom"/>
</dbReference>
<dbReference type="FunFam" id="3.40.50.12780:FF:000012">
    <property type="entry name" value="Non-ribosomal peptide synthetase"/>
    <property type="match status" value="3"/>
</dbReference>
<dbReference type="RefSeq" id="WP_074610436.1">
    <property type="nucleotide sequence ID" value="NZ_FNGY01000007.1"/>
</dbReference>
<dbReference type="SMART" id="SM00823">
    <property type="entry name" value="PKS_PP"/>
    <property type="match status" value="4"/>
</dbReference>
<dbReference type="SUPFAM" id="SSF47336">
    <property type="entry name" value="ACP-like"/>
    <property type="match status" value="4"/>
</dbReference>
<gene>
    <name evidence="7" type="ORF">SAMN05421820_107229</name>
</gene>
<dbReference type="CDD" id="cd19531">
    <property type="entry name" value="LCL_NRPS-like"/>
    <property type="match status" value="1"/>
</dbReference>
<dbReference type="CDD" id="cd19534">
    <property type="entry name" value="E_NRPS"/>
    <property type="match status" value="3"/>
</dbReference>
<dbReference type="Gene3D" id="1.10.1200.10">
    <property type="entry name" value="ACP-like"/>
    <property type="match status" value="4"/>
</dbReference>
<dbReference type="NCBIfam" id="TIGR01733">
    <property type="entry name" value="AA-adenyl-dom"/>
    <property type="match status" value="4"/>
</dbReference>
<dbReference type="GO" id="GO:0044550">
    <property type="term" value="P:secondary metabolite biosynthetic process"/>
    <property type="evidence" value="ECO:0007669"/>
    <property type="project" value="UniProtKB-ARBA"/>
</dbReference>
<organism evidence="7 8">
    <name type="scientific">Pedobacter steynii</name>
    <dbReference type="NCBI Taxonomy" id="430522"/>
    <lineage>
        <taxon>Bacteria</taxon>
        <taxon>Pseudomonadati</taxon>
        <taxon>Bacteroidota</taxon>
        <taxon>Sphingobacteriia</taxon>
        <taxon>Sphingobacteriales</taxon>
        <taxon>Sphingobacteriaceae</taxon>
        <taxon>Pedobacter</taxon>
    </lineage>
</organism>
<feature type="domain" description="Carrier" evidence="6">
    <location>
        <begin position="1063"/>
        <end position="1137"/>
    </location>
</feature>
<dbReference type="Pfam" id="PF00975">
    <property type="entry name" value="Thioesterase"/>
    <property type="match status" value="1"/>
</dbReference>
<evidence type="ECO:0000256" key="5">
    <source>
        <dbReference type="SAM" id="MobiDB-lite"/>
    </source>
</evidence>
<accession>A0A1H0AWQ4</accession>
<feature type="domain" description="Carrier" evidence="6">
    <location>
        <begin position="2597"/>
        <end position="2671"/>
    </location>
</feature>
<dbReference type="InterPro" id="IPR020806">
    <property type="entry name" value="PKS_PP-bd"/>
</dbReference>
<dbReference type="Pfam" id="PF13193">
    <property type="entry name" value="AMP-binding_C"/>
    <property type="match status" value="4"/>
</dbReference>
<dbReference type="FunFam" id="1.10.1200.10:FF:000005">
    <property type="entry name" value="Nonribosomal peptide synthetase 1"/>
    <property type="match status" value="4"/>
</dbReference>
<evidence type="ECO:0000259" key="6">
    <source>
        <dbReference type="PROSITE" id="PS50075"/>
    </source>
</evidence>
<dbReference type="GO" id="GO:0031177">
    <property type="term" value="F:phosphopantetheine binding"/>
    <property type="evidence" value="ECO:0007669"/>
    <property type="project" value="InterPro"/>
</dbReference>
<evidence type="ECO:0000256" key="3">
    <source>
        <dbReference type="ARBA" id="ARBA00022450"/>
    </source>
</evidence>
<dbReference type="InterPro" id="IPR044894">
    <property type="entry name" value="TubC_N_sf"/>
</dbReference>
<comment type="cofactor">
    <cofactor evidence="1">
        <name>pantetheine 4'-phosphate</name>
        <dbReference type="ChEBI" id="CHEBI:47942"/>
    </cofactor>
</comment>
<dbReference type="Pfam" id="PF00501">
    <property type="entry name" value="AMP-binding"/>
    <property type="match status" value="4"/>
</dbReference>
<feature type="domain" description="Carrier" evidence="6">
    <location>
        <begin position="4159"/>
        <end position="4233"/>
    </location>
</feature>
<keyword evidence="4" id="KW-0597">Phosphoprotein</keyword>
<dbReference type="PROSITE" id="PS00455">
    <property type="entry name" value="AMP_BINDING"/>
    <property type="match status" value="4"/>
</dbReference>
<dbReference type="EMBL" id="FNGY01000007">
    <property type="protein sequence ID" value="SDN37882.1"/>
    <property type="molecule type" value="Genomic_DNA"/>
</dbReference>
<dbReference type="OrthoDB" id="4317020at2"/>
<dbReference type="PROSITE" id="PS00012">
    <property type="entry name" value="PHOSPHOPANTETHEINE"/>
    <property type="match status" value="3"/>
</dbReference>
<dbReference type="GO" id="GO:0043041">
    <property type="term" value="P:amino acid activation for nonribosomal peptide biosynthetic process"/>
    <property type="evidence" value="ECO:0007669"/>
    <property type="project" value="UniProtKB-ARBA"/>
</dbReference>
<dbReference type="InterPro" id="IPR000873">
    <property type="entry name" value="AMP-dep_synth/lig_dom"/>
</dbReference>